<comment type="subcellular location">
    <subcellularLocation>
        <location evidence="1">Nucleus</location>
    </subcellularLocation>
</comment>
<dbReference type="GO" id="GO:0000703">
    <property type="term" value="F:oxidized pyrimidine nucleobase lesion DNA N-glycosylase activity"/>
    <property type="evidence" value="ECO:0007669"/>
    <property type="project" value="TreeGrafter"/>
</dbReference>
<accession>A0A1S3CUJ0</accession>
<feature type="domain" description="Uracil-DNA glycosylase-like" evidence="9">
    <location>
        <begin position="92"/>
        <end position="281"/>
    </location>
</feature>
<evidence type="ECO:0000313" key="11">
    <source>
        <dbReference type="RefSeq" id="XP_008468101.1"/>
    </source>
</evidence>
<evidence type="ECO:0000313" key="10">
    <source>
        <dbReference type="Proteomes" id="UP000079169"/>
    </source>
</evidence>
<evidence type="ECO:0000256" key="8">
    <source>
        <dbReference type="SAM" id="SignalP"/>
    </source>
</evidence>
<evidence type="ECO:0000256" key="3">
    <source>
        <dbReference type="ARBA" id="ARBA00022763"/>
    </source>
</evidence>
<dbReference type="InterPro" id="IPR005122">
    <property type="entry name" value="Uracil-DNA_glycosylase-like"/>
</dbReference>
<dbReference type="GeneID" id="103505542"/>
<feature type="signal peptide" evidence="8">
    <location>
        <begin position="1"/>
        <end position="20"/>
    </location>
</feature>
<evidence type="ECO:0000256" key="6">
    <source>
        <dbReference type="ARBA" id="ARBA00023204"/>
    </source>
</evidence>
<dbReference type="RefSeq" id="XP_008468101.1">
    <property type="nucleotide sequence ID" value="XM_008469879.3"/>
</dbReference>
<organism evidence="10 11">
    <name type="scientific">Diaphorina citri</name>
    <name type="common">Asian citrus psyllid</name>
    <dbReference type="NCBI Taxonomy" id="121845"/>
    <lineage>
        <taxon>Eukaryota</taxon>
        <taxon>Metazoa</taxon>
        <taxon>Ecdysozoa</taxon>
        <taxon>Arthropoda</taxon>
        <taxon>Hexapoda</taxon>
        <taxon>Insecta</taxon>
        <taxon>Pterygota</taxon>
        <taxon>Neoptera</taxon>
        <taxon>Paraneoptera</taxon>
        <taxon>Hemiptera</taxon>
        <taxon>Sternorrhyncha</taxon>
        <taxon>Psylloidea</taxon>
        <taxon>Psyllidae</taxon>
        <taxon>Diaphorininae</taxon>
        <taxon>Diaphorina</taxon>
    </lineage>
</organism>
<dbReference type="GO" id="GO:0003677">
    <property type="term" value="F:DNA binding"/>
    <property type="evidence" value="ECO:0007669"/>
    <property type="project" value="UniProtKB-KW"/>
</dbReference>
<dbReference type="CTD" id="42078"/>
<evidence type="ECO:0000256" key="5">
    <source>
        <dbReference type="ARBA" id="ARBA00023125"/>
    </source>
</evidence>
<comment type="similarity">
    <text evidence="2">Belongs to the uracil-DNA glycosylase (UDG) superfamily. SMUG1 family.</text>
</comment>
<dbReference type="SUPFAM" id="SSF52141">
    <property type="entry name" value="Uracil-DNA glycosylase-like"/>
    <property type="match status" value="1"/>
</dbReference>
<keyword evidence="5" id="KW-0238">DNA-binding</keyword>
<dbReference type="OrthoDB" id="408702at2759"/>
<protein>
    <submittedName>
        <fullName evidence="11">Single-strand selective monofunctional uracil DNA glycosylase isoform X1</fullName>
    </submittedName>
</protein>
<keyword evidence="4" id="KW-0378">Hydrolase</keyword>
<name>A0A1S3CUJ0_DIACI</name>
<dbReference type="PANTHER" id="PTHR13235:SF2">
    <property type="entry name" value="SINGLE-STRAND SELECTIVE MONOFUNCTIONAL URACIL DNA GLYCOSYLASE"/>
    <property type="match status" value="1"/>
</dbReference>
<dbReference type="Pfam" id="PF03167">
    <property type="entry name" value="UDG"/>
    <property type="match status" value="1"/>
</dbReference>
<dbReference type="CDD" id="cd19374">
    <property type="entry name" value="UDG-F3_SMUG1-like"/>
    <property type="match status" value="1"/>
</dbReference>
<evidence type="ECO:0000256" key="1">
    <source>
        <dbReference type="ARBA" id="ARBA00004123"/>
    </source>
</evidence>
<dbReference type="GO" id="GO:0005634">
    <property type="term" value="C:nucleus"/>
    <property type="evidence" value="ECO:0007669"/>
    <property type="project" value="UniProtKB-SubCell"/>
</dbReference>
<dbReference type="PANTHER" id="PTHR13235">
    <property type="entry name" value="SINGLE-STRAND SELECTIVE MONOFUNCTIONAL URACIL DNA GLYCOSYLASE"/>
    <property type="match status" value="1"/>
</dbReference>
<dbReference type="PaxDb" id="121845-A0A1S3CUJ0"/>
<keyword evidence="8" id="KW-0732">Signal</keyword>
<evidence type="ECO:0000256" key="4">
    <source>
        <dbReference type="ARBA" id="ARBA00022801"/>
    </source>
</evidence>
<evidence type="ECO:0000256" key="7">
    <source>
        <dbReference type="ARBA" id="ARBA00023242"/>
    </source>
</evidence>
<keyword evidence="3" id="KW-0227">DNA damage</keyword>
<dbReference type="GO" id="GO:0006284">
    <property type="term" value="P:base-excision repair"/>
    <property type="evidence" value="ECO:0007669"/>
    <property type="project" value="InterPro"/>
</dbReference>
<dbReference type="Gene3D" id="3.40.470.10">
    <property type="entry name" value="Uracil-DNA glycosylase-like domain"/>
    <property type="match status" value="1"/>
</dbReference>
<dbReference type="InterPro" id="IPR039134">
    <property type="entry name" value="SMUG1"/>
</dbReference>
<keyword evidence="6" id="KW-0234">DNA repair</keyword>
<dbReference type="AlphaFoldDB" id="A0A1S3CUJ0"/>
<dbReference type="FunFam" id="3.40.470.10:FF:000005">
    <property type="entry name" value="Single-strand selective monofunctional uracil DNA glycosylase"/>
    <property type="match status" value="1"/>
</dbReference>
<dbReference type="KEGG" id="dci:103505542"/>
<gene>
    <name evidence="11" type="primary">LOC103505542</name>
</gene>
<sequence length="295" mass="33397">MEKKLLLLLFVHSKSIFMSASRSSTGMKRKSTSTIDDERQNSENDIAEGVLNIEKQLIHELTNSNITYEFPVEYVYNPLDYAFELHSKYVYKYCNSKKKILFLGMNPGPWGMVQCGIPFGEVKAVKGFLNIEGKVNQPEKFHKDRPIKGLDCPRSEISGKRLWELASQLSDGKAADFFKHAYVHNYFPLAFVSKTATNITPAELKNKTTIEKLNSICDKSLSDIVKHLGIETVIAIGKFAETRAEKALKSNRIFTVKVTSISHPSPRNPASNKNWVENTTKKLKDLGVLHYFTSE</sequence>
<reference evidence="11" key="1">
    <citation type="submission" date="2025-08" db="UniProtKB">
        <authorList>
            <consortium name="RefSeq"/>
        </authorList>
    </citation>
    <scope>IDENTIFICATION</scope>
</reference>
<dbReference type="InterPro" id="IPR036895">
    <property type="entry name" value="Uracil-DNA_glycosylase-like_sf"/>
</dbReference>
<proteinExistence type="inferred from homology"/>
<dbReference type="STRING" id="121845.A0A1S3CUJ0"/>
<feature type="chain" id="PRO_5010211687" evidence="8">
    <location>
        <begin position="21"/>
        <end position="295"/>
    </location>
</feature>
<evidence type="ECO:0000259" key="9">
    <source>
        <dbReference type="Pfam" id="PF03167"/>
    </source>
</evidence>
<dbReference type="GO" id="GO:0017065">
    <property type="term" value="F:single-strand selective uracil DNA N-glycosylase activity"/>
    <property type="evidence" value="ECO:0007669"/>
    <property type="project" value="InterPro"/>
</dbReference>
<evidence type="ECO:0000256" key="2">
    <source>
        <dbReference type="ARBA" id="ARBA00007889"/>
    </source>
</evidence>
<dbReference type="Proteomes" id="UP000079169">
    <property type="component" value="Unplaced"/>
</dbReference>
<keyword evidence="10" id="KW-1185">Reference proteome</keyword>
<keyword evidence="7" id="KW-0539">Nucleus</keyword>